<feature type="transmembrane region" description="Helical" evidence="5">
    <location>
        <begin position="175"/>
        <end position="193"/>
    </location>
</feature>
<evidence type="ECO:0000256" key="2">
    <source>
        <dbReference type="ARBA" id="ARBA00022692"/>
    </source>
</evidence>
<dbReference type="NCBIfam" id="TIGR01770">
    <property type="entry name" value="NDH_I_N"/>
    <property type="match status" value="1"/>
</dbReference>
<comment type="subunit">
    <text evidence="5">NDH-1 is composed of 14 different subunits. Subunits NuoA, H, J, K, L, M, N constitute the membrane sector of the complex.</text>
</comment>
<dbReference type="RefSeq" id="WP_268236265.1">
    <property type="nucleotide sequence ID" value="NZ_BMJH01000001.1"/>
</dbReference>
<evidence type="ECO:0000259" key="7">
    <source>
        <dbReference type="Pfam" id="PF00361"/>
    </source>
</evidence>
<comment type="subcellular location">
    <subcellularLocation>
        <location evidence="5">Cell membrane</location>
        <topology evidence="5">Multi-pass membrane protein</topology>
    </subcellularLocation>
    <subcellularLocation>
        <location evidence="1">Endomembrane system</location>
        <topology evidence="1">Multi-pass membrane protein</topology>
    </subcellularLocation>
    <subcellularLocation>
        <location evidence="6">Membrane</location>
        <topology evidence="6">Multi-pass membrane protein</topology>
    </subcellularLocation>
</comment>
<dbReference type="InterPro" id="IPR001750">
    <property type="entry name" value="ND/Mrp_TM"/>
</dbReference>
<dbReference type="GO" id="GO:0042773">
    <property type="term" value="P:ATP synthesis coupled electron transport"/>
    <property type="evidence" value="ECO:0007669"/>
    <property type="project" value="InterPro"/>
</dbReference>
<dbReference type="GO" id="GO:0005886">
    <property type="term" value="C:plasma membrane"/>
    <property type="evidence" value="ECO:0007669"/>
    <property type="project" value="UniProtKB-SubCell"/>
</dbReference>
<proteinExistence type="inferred from homology"/>
<accession>A0A916U6R5</accession>
<feature type="transmembrane region" description="Helical" evidence="5">
    <location>
        <begin position="205"/>
        <end position="229"/>
    </location>
</feature>
<dbReference type="AlphaFoldDB" id="A0A916U6R5"/>
<keyword evidence="5" id="KW-1003">Cell membrane</keyword>
<evidence type="ECO:0000313" key="8">
    <source>
        <dbReference type="EMBL" id="GGC61187.1"/>
    </source>
</evidence>
<evidence type="ECO:0000313" key="9">
    <source>
        <dbReference type="Proteomes" id="UP000641514"/>
    </source>
</evidence>
<reference evidence="8" key="2">
    <citation type="submission" date="2020-09" db="EMBL/GenBank/DDBJ databases">
        <authorList>
            <person name="Sun Q."/>
            <person name="Zhou Y."/>
        </authorList>
    </citation>
    <scope>NUCLEOTIDE SEQUENCE</scope>
    <source>
        <strain evidence="8">CGMCC 1.15478</strain>
    </source>
</reference>
<dbReference type="InterPro" id="IPR010096">
    <property type="entry name" value="NADH-Q_OxRdtase_suN/2"/>
</dbReference>
<feature type="transmembrane region" description="Helical" evidence="5">
    <location>
        <begin position="249"/>
        <end position="274"/>
    </location>
</feature>
<dbReference type="NCBIfam" id="NF004441">
    <property type="entry name" value="PRK05777.1-4"/>
    <property type="match status" value="1"/>
</dbReference>
<dbReference type="EMBL" id="BMJH01000001">
    <property type="protein sequence ID" value="GGC61187.1"/>
    <property type="molecule type" value="Genomic_DNA"/>
</dbReference>
<keyword evidence="4 5" id="KW-0472">Membrane</keyword>
<feature type="transmembrane region" description="Helical" evidence="5">
    <location>
        <begin position="152"/>
        <end position="169"/>
    </location>
</feature>
<feature type="transmembrane region" description="Helical" evidence="5">
    <location>
        <begin position="499"/>
        <end position="517"/>
    </location>
</feature>
<comment type="catalytic activity">
    <reaction evidence="5">
        <text>a quinone + NADH + 5 H(+)(in) = a quinol + NAD(+) + 4 H(+)(out)</text>
        <dbReference type="Rhea" id="RHEA:57888"/>
        <dbReference type="ChEBI" id="CHEBI:15378"/>
        <dbReference type="ChEBI" id="CHEBI:24646"/>
        <dbReference type="ChEBI" id="CHEBI:57540"/>
        <dbReference type="ChEBI" id="CHEBI:57945"/>
        <dbReference type="ChEBI" id="CHEBI:132124"/>
    </reaction>
</comment>
<evidence type="ECO:0000256" key="6">
    <source>
        <dbReference type="RuleBase" id="RU000320"/>
    </source>
</evidence>
<feature type="domain" description="NADH:quinone oxidoreductase/Mrp antiporter transmembrane" evidence="7">
    <location>
        <begin position="169"/>
        <end position="464"/>
    </location>
</feature>
<keyword evidence="3 5" id="KW-1133">Transmembrane helix</keyword>
<evidence type="ECO:0000256" key="5">
    <source>
        <dbReference type="HAMAP-Rule" id="MF_00445"/>
    </source>
</evidence>
<evidence type="ECO:0000256" key="3">
    <source>
        <dbReference type="ARBA" id="ARBA00022989"/>
    </source>
</evidence>
<protein>
    <recommendedName>
        <fullName evidence="5">NADH-quinone oxidoreductase subunit N</fullName>
        <ecNumber evidence="5">7.1.1.-</ecNumber>
    </recommendedName>
    <alternativeName>
        <fullName evidence="5">NADH dehydrogenase I subunit N</fullName>
    </alternativeName>
    <alternativeName>
        <fullName evidence="5">NDH-1 subunit N</fullName>
    </alternativeName>
</protein>
<name>A0A916U6R5_9ACTN</name>
<feature type="transmembrane region" description="Helical" evidence="5">
    <location>
        <begin position="286"/>
        <end position="307"/>
    </location>
</feature>
<dbReference type="GO" id="GO:0048038">
    <property type="term" value="F:quinone binding"/>
    <property type="evidence" value="ECO:0007669"/>
    <property type="project" value="UniProtKB-KW"/>
</dbReference>
<keyword evidence="5" id="KW-0874">Quinone</keyword>
<keyword evidence="5" id="KW-0520">NAD</keyword>
<sequence>MTPTALVTPTAIAAPSIEYSQLLPMLIVFGAAIIGVLIEAFAPRGVLYRAQFVLSITALVAALGAVIDLAGTTAIVAVGSVAVDGPALFIQGLVLVVSLLSILLIAERTSALDNTTGRTVSGLDAFAAQASSVPGSVAEKVVTKSGVTQTEVFPLAMFAVGGMMLFPASGDLLTMFIALEVLSLPLYVMCGMARRRRLLSQESALKYFLLGAFSSAFFLYGIALLYGFAGTVDLNGIADAIATAEGDRTLALIGVSLLTVGLLFKIGAVPFHAWTPDVYQGAPLPITGFMAAATKIAAFGALLRIFTVALPEMQSDWRPVLWVVAALTMLIGTIIAVTQTDIIRMLAYSSVAHAGFLLTGIVAATDSSVSATLFYLLAYGFSTLGAFAIVSIVRDSTGELTDVEQWAGLGKSSPLVAGAFALFLLALAGVPLTSGFMAKFAVFSAAIEGGATPLVVIGVISSAIAAIFYTRIVMLMFFTEPRKAGDTHSGAATADSRPLTSVVIGVGVVMTVALGILPQMGLDLAEQASTFVR</sequence>
<dbReference type="Pfam" id="PF00361">
    <property type="entry name" value="Proton_antipo_M"/>
    <property type="match status" value="1"/>
</dbReference>
<gene>
    <name evidence="5 8" type="primary">nuoN</name>
    <name evidence="8" type="ORF">GCM10011410_12090</name>
</gene>
<keyword evidence="5" id="KW-0813">Transport</keyword>
<evidence type="ECO:0000256" key="1">
    <source>
        <dbReference type="ARBA" id="ARBA00004127"/>
    </source>
</evidence>
<comment type="similarity">
    <text evidence="5">Belongs to the complex I subunit 2 family.</text>
</comment>
<feature type="transmembrane region" description="Helical" evidence="5">
    <location>
        <begin position="345"/>
        <end position="365"/>
    </location>
</feature>
<feature type="transmembrane region" description="Helical" evidence="5">
    <location>
        <begin position="88"/>
        <end position="106"/>
    </location>
</feature>
<evidence type="ECO:0000256" key="4">
    <source>
        <dbReference type="ARBA" id="ARBA00023136"/>
    </source>
</evidence>
<dbReference type="Proteomes" id="UP000641514">
    <property type="component" value="Unassembled WGS sequence"/>
</dbReference>
<comment type="caution">
    <text evidence="8">The sequence shown here is derived from an EMBL/GenBank/DDBJ whole genome shotgun (WGS) entry which is preliminary data.</text>
</comment>
<feature type="transmembrane region" description="Helical" evidence="5">
    <location>
        <begin position="414"/>
        <end position="434"/>
    </location>
</feature>
<dbReference type="EC" id="7.1.1.-" evidence="5"/>
<reference evidence="8" key="1">
    <citation type="journal article" date="2014" name="Int. J. Syst. Evol. Microbiol.">
        <title>Complete genome sequence of Corynebacterium casei LMG S-19264T (=DSM 44701T), isolated from a smear-ripened cheese.</title>
        <authorList>
            <consortium name="US DOE Joint Genome Institute (JGI-PGF)"/>
            <person name="Walter F."/>
            <person name="Albersmeier A."/>
            <person name="Kalinowski J."/>
            <person name="Ruckert C."/>
        </authorList>
    </citation>
    <scope>NUCLEOTIDE SEQUENCE</scope>
    <source>
        <strain evidence="8">CGMCC 1.15478</strain>
    </source>
</reference>
<dbReference type="HAMAP" id="MF_00445">
    <property type="entry name" value="NDH1_NuoN_1"/>
    <property type="match status" value="1"/>
</dbReference>
<dbReference type="GO" id="GO:0050136">
    <property type="term" value="F:NADH dehydrogenase (quinone) (non-electrogenic) activity"/>
    <property type="evidence" value="ECO:0007669"/>
    <property type="project" value="UniProtKB-UniRule"/>
</dbReference>
<comment type="function">
    <text evidence="5">NDH-1 shuttles electrons from NADH, via FMN and iron-sulfur (Fe-S) centers, to quinones in the respiratory chain. The immediate electron acceptor for the enzyme in this species is believed to be a menaquinone. Couples the redox reaction to proton translocation (for every two electrons transferred, four hydrogen ions are translocated across the cytoplasmic membrane), and thus conserves the redox energy in a proton gradient.</text>
</comment>
<feature type="transmembrane region" description="Helical" evidence="5">
    <location>
        <begin position="22"/>
        <end position="41"/>
    </location>
</feature>
<feature type="transmembrane region" description="Helical" evidence="5">
    <location>
        <begin position="371"/>
        <end position="393"/>
    </location>
</feature>
<keyword evidence="2 5" id="KW-0812">Transmembrane</keyword>
<dbReference type="GO" id="GO:0008137">
    <property type="term" value="F:NADH dehydrogenase (ubiquinone) activity"/>
    <property type="evidence" value="ECO:0007669"/>
    <property type="project" value="InterPro"/>
</dbReference>
<dbReference type="PANTHER" id="PTHR22773">
    <property type="entry name" value="NADH DEHYDROGENASE"/>
    <property type="match status" value="1"/>
</dbReference>
<keyword evidence="5" id="KW-1278">Translocase</keyword>
<feature type="transmembrane region" description="Helical" evidence="5">
    <location>
        <begin position="53"/>
        <end position="82"/>
    </location>
</feature>
<dbReference type="GO" id="GO:0012505">
    <property type="term" value="C:endomembrane system"/>
    <property type="evidence" value="ECO:0007669"/>
    <property type="project" value="UniProtKB-SubCell"/>
</dbReference>
<keyword evidence="9" id="KW-1185">Reference proteome</keyword>
<feature type="transmembrane region" description="Helical" evidence="5">
    <location>
        <begin position="319"/>
        <end position="338"/>
    </location>
</feature>
<organism evidence="8 9">
    <name type="scientific">Hoyosella rhizosphaerae</name>
    <dbReference type="NCBI Taxonomy" id="1755582"/>
    <lineage>
        <taxon>Bacteria</taxon>
        <taxon>Bacillati</taxon>
        <taxon>Actinomycetota</taxon>
        <taxon>Actinomycetes</taxon>
        <taxon>Mycobacteriales</taxon>
        <taxon>Hoyosellaceae</taxon>
        <taxon>Hoyosella</taxon>
    </lineage>
</organism>
<feature type="transmembrane region" description="Helical" evidence="5">
    <location>
        <begin position="454"/>
        <end position="478"/>
    </location>
</feature>